<evidence type="ECO:0000256" key="1">
    <source>
        <dbReference type="SAM" id="Phobius"/>
    </source>
</evidence>
<feature type="transmembrane region" description="Helical" evidence="1">
    <location>
        <begin position="45"/>
        <end position="69"/>
    </location>
</feature>
<dbReference type="OrthoDB" id="2192014at2759"/>
<dbReference type="InParanoid" id="L2GND3"/>
<keyword evidence="1" id="KW-1133">Transmembrane helix</keyword>
<evidence type="ECO:0000313" key="2">
    <source>
        <dbReference type="EMBL" id="ELA41827.1"/>
    </source>
</evidence>
<dbReference type="GeneID" id="19881890"/>
<evidence type="ECO:0000313" key="3">
    <source>
        <dbReference type="Proteomes" id="UP000011082"/>
    </source>
</evidence>
<proteinExistence type="predicted"/>
<evidence type="ECO:0008006" key="4">
    <source>
        <dbReference type="Google" id="ProtNLM"/>
    </source>
</evidence>
<accession>L2GND3</accession>
<keyword evidence="3" id="KW-1185">Reference proteome</keyword>
<reference evidence="3" key="1">
    <citation type="submission" date="2011-05" db="EMBL/GenBank/DDBJ databases">
        <title>The genome sequence of Vittaforma corneae strain ATCC 50505.</title>
        <authorList>
            <consortium name="The Broad Institute Genome Sequencing Platform"/>
            <person name="Cuomo C."/>
            <person name="Didier E."/>
            <person name="Bowers L."/>
            <person name="Young S.K."/>
            <person name="Zeng Q."/>
            <person name="Gargeya S."/>
            <person name="Fitzgerald M."/>
            <person name="Haas B."/>
            <person name="Abouelleil A."/>
            <person name="Alvarado L."/>
            <person name="Arachchi H.M."/>
            <person name="Berlin A."/>
            <person name="Chapman S.B."/>
            <person name="Gearin G."/>
            <person name="Goldberg J."/>
            <person name="Griggs A."/>
            <person name="Gujja S."/>
            <person name="Hansen M."/>
            <person name="Heiman D."/>
            <person name="Howarth C."/>
            <person name="Larimer J."/>
            <person name="Lui A."/>
            <person name="MacDonald P.J.P."/>
            <person name="McCowen C."/>
            <person name="Montmayeur A."/>
            <person name="Murphy C."/>
            <person name="Neiman D."/>
            <person name="Pearson M."/>
            <person name="Priest M."/>
            <person name="Roberts A."/>
            <person name="Saif S."/>
            <person name="Shea T."/>
            <person name="Sisk P."/>
            <person name="Stolte C."/>
            <person name="Sykes S."/>
            <person name="Wortman J."/>
            <person name="Nusbaum C."/>
            <person name="Birren B."/>
        </authorList>
    </citation>
    <scope>NUCLEOTIDE SEQUENCE [LARGE SCALE GENOMIC DNA]</scope>
    <source>
        <strain evidence="3">ATCC 50505</strain>
    </source>
</reference>
<keyword evidence="1" id="KW-0812">Transmembrane</keyword>
<sequence>MIHDIVLCLSFYLGLNRRRHVFYRSEIFIFTAVLLALLRGHTHPLFLSSFFAFVVPFSIENIISLPVSIGFEPWKYFFQIYSTATESKHYVMYLVFILTLFCFAQALNLKIGNKNIARKTFHFLGFLTFSKMQKLNILLGCLTVYISVWICTIALITKHLTFLTKEAEVQKDCYSLTFLVFILTYSQVVLEKREFYKLLISICILDSFASFTGDILKKKKKSCEGMIVGIVASCTAEFLTLKSIDVLYHLSIGMIEYRCCINDNIAIGLSSICYHLLQRELFPGQCLDCVPE</sequence>
<keyword evidence="1" id="KW-0472">Membrane</keyword>
<feature type="transmembrane region" description="Helical" evidence="1">
    <location>
        <begin position="137"/>
        <end position="161"/>
    </location>
</feature>
<dbReference type="STRING" id="993615.L2GND3"/>
<dbReference type="EMBL" id="JH370138">
    <property type="protein sequence ID" value="ELA41827.1"/>
    <property type="molecule type" value="Genomic_DNA"/>
</dbReference>
<organism evidence="2 3">
    <name type="scientific">Vittaforma corneae (strain ATCC 50505)</name>
    <name type="common">Microsporidian parasite</name>
    <name type="synonym">Nosema corneum</name>
    <dbReference type="NCBI Taxonomy" id="993615"/>
    <lineage>
        <taxon>Eukaryota</taxon>
        <taxon>Fungi</taxon>
        <taxon>Fungi incertae sedis</taxon>
        <taxon>Microsporidia</taxon>
        <taxon>Nosematidae</taxon>
        <taxon>Vittaforma</taxon>
    </lineage>
</organism>
<dbReference type="VEuPathDB" id="MicrosporidiaDB:VICG_01179"/>
<protein>
    <recommendedName>
        <fullName evidence="4">Dolichol kinase</fullName>
    </recommendedName>
</protein>
<name>L2GND3_VITCO</name>
<gene>
    <name evidence="2" type="ORF">VICG_01179</name>
</gene>
<dbReference type="OMA" id="PCISNMN"/>
<dbReference type="AlphaFoldDB" id="L2GND3"/>
<dbReference type="HOGENOM" id="CLU_953779_0_0_1"/>
<feature type="transmembrane region" description="Helical" evidence="1">
    <location>
        <begin position="21"/>
        <end position="39"/>
    </location>
</feature>
<dbReference type="RefSeq" id="XP_007604625.1">
    <property type="nucleotide sequence ID" value="XM_007604563.1"/>
</dbReference>
<dbReference type="Proteomes" id="UP000011082">
    <property type="component" value="Unassembled WGS sequence"/>
</dbReference>
<feature type="transmembrane region" description="Helical" evidence="1">
    <location>
        <begin position="90"/>
        <end position="107"/>
    </location>
</feature>